<organism evidence="6 7">
    <name type="scientific">Rhodococcus artemisiae</name>
    <dbReference type="NCBI Taxonomy" id="714159"/>
    <lineage>
        <taxon>Bacteria</taxon>
        <taxon>Bacillati</taxon>
        <taxon>Actinomycetota</taxon>
        <taxon>Actinomycetes</taxon>
        <taxon>Mycobacteriales</taxon>
        <taxon>Nocardiaceae</taxon>
        <taxon>Rhodococcus</taxon>
    </lineage>
</organism>
<comment type="caution">
    <text evidence="6">The sequence shown here is derived from an EMBL/GenBank/DDBJ whole genome shotgun (WGS) entry which is preliminary data.</text>
</comment>
<proteinExistence type="predicted"/>
<evidence type="ECO:0000256" key="4">
    <source>
        <dbReference type="ARBA" id="ARBA00023033"/>
    </source>
</evidence>
<dbReference type="Gene3D" id="3.20.20.30">
    <property type="entry name" value="Luciferase-like domain"/>
    <property type="match status" value="1"/>
</dbReference>
<dbReference type="PANTHER" id="PTHR42847:SF4">
    <property type="entry name" value="ALKANESULFONATE MONOOXYGENASE-RELATED"/>
    <property type="match status" value="1"/>
</dbReference>
<dbReference type="PANTHER" id="PTHR42847">
    <property type="entry name" value="ALKANESULFONATE MONOOXYGENASE"/>
    <property type="match status" value="1"/>
</dbReference>
<protein>
    <submittedName>
        <fullName evidence="6">LLM class F420-dependent oxidoreductase</fullName>
        <ecNumber evidence="6">1.-.-.-</ecNumber>
    </submittedName>
</protein>
<evidence type="ECO:0000259" key="5">
    <source>
        <dbReference type="Pfam" id="PF00296"/>
    </source>
</evidence>
<keyword evidence="2" id="KW-0288">FMN</keyword>
<gene>
    <name evidence="6" type="ORF">Q7514_06650</name>
</gene>
<dbReference type="InterPro" id="IPR019921">
    <property type="entry name" value="Lucif-like_OxRdtase_Rv2161c"/>
</dbReference>
<dbReference type="EMBL" id="JAUTXY010000002">
    <property type="protein sequence ID" value="MEE2057205.1"/>
    <property type="molecule type" value="Genomic_DNA"/>
</dbReference>
<evidence type="ECO:0000313" key="6">
    <source>
        <dbReference type="EMBL" id="MEE2057205.1"/>
    </source>
</evidence>
<dbReference type="RefSeq" id="WP_330132455.1">
    <property type="nucleotide sequence ID" value="NZ_JAUTXY010000002.1"/>
</dbReference>
<dbReference type="GO" id="GO:0016491">
    <property type="term" value="F:oxidoreductase activity"/>
    <property type="evidence" value="ECO:0007669"/>
    <property type="project" value="UniProtKB-KW"/>
</dbReference>
<name>A0ABU7L6M7_9NOCA</name>
<keyword evidence="1" id="KW-0285">Flavoprotein</keyword>
<evidence type="ECO:0000256" key="2">
    <source>
        <dbReference type="ARBA" id="ARBA00022643"/>
    </source>
</evidence>
<dbReference type="EC" id="1.-.-.-" evidence="6"/>
<dbReference type="SUPFAM" id="SSF51679">
    <property type="entry name" value="Bacterial luciferase-like"/>
    <property type="match status" value="1"/>
</dbReference>
<dbReference type="InterPro" id="IPR050172">
    <property type="entry name" value="SsuD_RutA_monooxygenase"/>
</dbReference>
<keyword evidence="3 6" id="KW-0560">Oxidoreductase</keyword>
<reference evidence="6 7" key="1">
    <citation type="submission" date="2023-07" db="EMBL/GenBank/DDBJ databases">
        <authorList>
            <person name="Girao M."/>
            <person name="Carvalho M.F."/>
        </authorList>
    </citation>
    <scope>NUCLEOTIDE SEQUENCE [LARGE SCALE GENOMIC DNA]</scope>
    <source>
        <strain evidence="6 7">YIM65754</strain>
    </source>
</reference>
<evidence type="ECO:0000313" key="7">
    <source>
        <dbReference type="Proteomes" id="UP001336020"/>
    </source>
</evidence>
<evidence type="ECO:0000256" key="3">
    <source>
        <dbReference type="ARBA" id="ARBA00023002"/>
    </source>
</evidence>
<dbReference type="Proteomes" id="UP001336020">
    <property type="component" value="Unassembled WGS sequence"/>
</dbReference>
<keyword evidence="4" id="KW-0503">Monooxygenase</keyword>
<dbReference type="Pfam" id="PF00296">
    <property type="entry name" value="Bac_luciferase"/>
    <property type="match status" value="1"/>
</dbReference>
<dbReference type="InterPro" id="IPR036661">
    <property type="entry name" value="Luciferase-like_sf"/>
</dbReference>
<keyword evidence="7" id="KW-1185">Reference proteome</keyword>
<feature type="domain" description="Luciferase-like" evidence="5">
    <location>
        <begin position="23"/>
        <end position="213"/>
    </location>
</feature>
<dbReference type="InterPro" id="IPR011251">
    <property type="entry name" value="Luciferase-like_dom"/>
</dbReference>
<sequence length="310" mass="33884">MGDSLKFTVQYPLAVQGYTPEFLGPQAMTRFARAAEDAGFDAIAVTDHPIPSDKWIRSGGHDGFDLTTALAFCAAVTDRIKLMTYAMVLPYRNPFLVAKAMSTLDQLSQGRVIMAAGVGYLKSEFAAVGVNFDERHELFDEAIDVMRGAWTQREYRYEGRHFISLAQTALPFPVQEGGVPVWIAGNAPRALARAATVGQGWAPLLIDQEKAATVRTTPIPTVAALTRAIDELRDLTEAAGRPRNAVEVQIEGADSKVLVHGGTLDEHRDRLHEFNQAGVGWFVLDPPATTVEEAIDALHHYGDAVISRFH</sequence>
<accession>A0ABU7L6M7</accession>
<evidence type="ECO:0000256" key="1">
    <source>
        <dbReference type="ARBA" id="ARBA00022630"/>
    </source>
</evidence>
<dbReference type="NCBIfam" id="TIGR03619">
    <property type="entry name" value="F420_Rv2161c"/>
    <property type="match status" value="1"/>
</dbReference>